<dbReference type="InterPro" id="IPR000808">
    <property type="entry name" value="Mrp-like_CS"/>
</dbReference>
<organism evidence="10 11">
    <name type="scientific">Desulfoprunum benzoelyticum</name>
    <dbReference type="NCBI Taxonomy" id="1506996"/>
    <lineage>
        <taxon>Bacteria</taxon>
        <taxon>Pseudomonadati</taxon>
        <taxon>Thermodesulfobacteriota</taxon>
        <taxon>Desulfobulbia</taxon>
        <taxon>Desulfobulbales</taxon>
        <taxon>Desulfobulbaceae</taxon>
        <taxon>Desulfoprunum</taxon>
    </lineage>
</organism>
<dbReference type="InterPro" id="IPR033756">
    <property type="entry name" value="YlxH/NBP35"/>
</dbReference>
<feature type="domain" description="MIP18 family-like" evidence="9">
    <location>
        <begin position="5"/>
        <end position="77"/>
    </location>
</feature>
<dbReference type="PANTHER" id="PTHR42961">
    <property type="entry name" value="IRON-SULFUR PROTEIN NUBPL"/>
    <property type="match status" value="1"/>
</dbReference>
<dbReference type="InterPro" id="IPR034904">
    <property type="entry name" value="FSCA_dom_sf"/>
</dbReference>
<dbReference type="AlphaFoldDB" id="A0A840V172"/>
<comment type="similarity">
    <text evidence="2">In the C-terminal section; belongs to the Mrp/NBP35 ATP-binding proteins family.</text>
</comment>
<dbReference type="InterPro" id="IPR002744">
    <property type="entry name" value="MIP18-like"/>
</dbReference>
<dbReference type="Proteomes" id="UP000539642">
    <property type="component" value="Unassembled WGS sequence"/>
</dbReference>
<keyword evidence="8" id="KW-0378">Hydrolase</keyword>
<evidence type="ECO:0000256" key="3">
    <source>
        <dbReference type="ARBA" id="ARBA00022723"/>
    </source>
</evidence>
<evidence type="ECO:0000313" key="11">
    <source>
        <dbReference type="Proteomes" id="UP000539642"/>
    </source>
</evidence>
<sequence length="350" mass="37906">MMTEKEIGAALRAIIHPSLKKPLIDLGMIRDIAVRGTEVTLTLALKSDHGPLKEKFVRDIEQTAGALADVSVVKVNVITLSEEELQRLFPRVPLKGIEKVRHIVAVASGKGGVGKTTVAVNLALAFSRNGLRTGLLDADVYGPSVPLMLALPESLEEEAGMILPREKFGLRVVSLGMTAGETDAFIWRGPLVSKMIRHLLERVQWGELDYLVIDLPPGTGDPSITVAQAIPQASILMVTTPQEVSLIDVRRSVTLFQKHRLRIAGLVENMSYFRCGHSSQPIEIFGHGGGEKLSRETGLPLLGAIPFDLELGRGGDNGVPLLVSAPDSETSRVFLQVARELDKQNEAASR</sequence>
<accession>A0A840V172</accession>
<dbReference type="InterPro" id="IPR027417">
    <property type="entry name" value="P-loop_NTPase"/>
</dbReference>
<evidence type="ECO:0000256" key="6">
    <source>
        <dbReference type="ARBA" id="ARBA00023004"/>
    </source>
</evidence>
<comment type="subunit">
    <text evidence="8">Homodimer.</text>
</comment>
<keyword evidence="11" id="KW-1185">Reference proteome</keyword>
<evidence type="ECO:0000256" key="7">
    <source>
        <dbReference type="ARBA" id="ARBA00023014"/>
    </source>
</evidence>
<dbReference type="Pfam" id="PF01883">
    <property type="entry name" value="FeS_assembly_P"/>
    <property type="match status" value="1"/>
</dbReference>
<dbReference type="EMBL" id="JACHEO010000005">
    <property type="protein sequence ID" value="MBB5347570.1"/>
    <property type="molecule type" value="Genomic_DNA"/>
</dbReference>
<dbReference type="GO" id="GO:0051539">
    <property type="term" value="F:4 iron, 4 sulfur cluster binding"/>
    <property type="evidence" value="ECO:0007669"/>
    <property type="project" value="TreeGrafter"/>
</dbReference>
<dbReference type="Gene3D" id="3.40.50.300">
    <property type="entry name" value="P-loop containing nucleotide triphosphate hydrolases"/>
    <property type="match status" value="1"/>
</dbReference>
<evidence type="ECO:0000259" key="9">
    <source>
        <dbReference type="Pfam" id="PF01883"/>
    </source>
</evidence>
<proteinExistence type="inferred from homology"/>
<keyword evidence="3 8" id="KW-0479">Metal-binding</keyword>
<dbReference type="InterPro" id="IPR019591">
    <property type="entry name" value="Mrp/NBP35_ATP-bd"/>
</dbReference>
<dbReference type="GO" id="GO:0016226">
    <property type="term" value="P:iron-sulfur cluster assembly"/>
    <property type="evidence" value="ECO:0007669"/>
    <property type="project" value="InterPro"/>
</dbReference>
<dbReference type="GO" id="GO:0016887">
    <property type="term" value="F:ATP hydrolysis activity"/>
    <property type="evidence" value="ECO:0007669"/>
    <property type="project" value="UniProtKB-UniRule"/>
</dbReference>
<dbReference type="Gene3D" id="3.30.300.130">
    <property type="entry name" value="Fe-S cluster assembly (FSCA)"/>
    <property type="match status" value="1"/>
</dbReference>
<dbReference type="SUPFAM" id="SSF52540">
    <property type="entry name" value="P-loop containing nucleoside triphosphate hydrolases"/>
    <property type="match status" value="1"/>
</dbReference>
<dbReference type="Pfam" id="PF10609">
    <property type="entry name" value="ParA"/>
    <property type="match status" value="1"/>
</dbReference>
<feature type="binding site" evidence="8">
    <location>
        <begin position="109"/>
        <end position="116"/>
    </location>
    <ligand>
        <name>ATP</name>
        <dbReference type="ChEBI" id="CHEBI:30616"/>
    </ligand>
</feature>
<dbReference type="InterPro" id="IPR044304">
    <property type="entry name" value="NUBPL-like"/>
</dbReference>
<dbReference type="HAMAP" id="MF_02040">
    <property type="entry name" value="Mrp_NBP35"/>
    <property type="match status" value="1"/>
</dbReference>
<keyword evidence="5 8" id="KW-0067">ATP-binding</keyword>
<dbReference type="PANTHER" id="PTHR42961:SF2">
    <property type="entry name" value="IRON-SULFUR PROTEIN NUBPL"/>
    <property type="match status" value="1"/>
</dbReference>
<evidence type="ECO:0000256" key="1">
    <source>
        <dbReference type="ARBA" id="ARBA00007352"/>
    </source>
</evidence>
<name>A0A840V172_9BACT</name>
<evidence type="ECO:0000256" key="5">
    <source>
        <dbReference type="ARBA" id="ARBA00022840"/>
    </source>
</evidence>
<keyword evidence="6 8" id="KW-0408">Iron</keyword>
<gene>
    <name evidence="10" type="ORF">HNQ81_001291</name>
</gene>
<keyword evidence="4 8" id="KW-0547">Nucleotide-binding</keyword>
<comment type="similarity">
    <text evidence="8">Belongs to the Mrp/NBP35 ATP-binding proteins family.</text>
</comment>
<dbReference type="GO" id="GO:0046872">
    <property type="term" value="F:metal ion binding"/>
    <property type="evidence" value="ECO:0007669"/>
    <property type="project" value="UniProtKB-KW"/>
</dbReference>
<evidence type="ECO:0000256" key="4">
    <source>
        <dbReference type="ARBA" id="ARBA00022741"/>
    </source>
</evidence>
<comment type="similarity">
    <text evidence="1">In the N-terminal section; belongs to the MIP18 family.</text>
</comment>
<comment type="function">
    <text evidence="8">Binds and transfers iron-sulfur (Fe-S) clusters to target apoproteins. Can hydrolyze ATP.</text>
</comment>
<dbReference type="GO" id="GO:0140663">
    <property type="term" value="F:ATP-dependent FeS chaperone activity"/>
    <property type="evidence" value="ECO:0007669"/>
    <property type="project" value="InterPro"/>
</dbReference>
<dbReference type="PROSITE" id="PS01215">
    <property type="entry name" value="MRP"/>
    <property type="match status" value="1"/>
</dbReference>
<keyword evidence="7 8" id="KW-0411">Iron-sulfur</keyword>
<evidence type="ECO:0000313" key="10">
    <source>
        <dbReference type="EMBL" id="MBB5347570.1"/>
    </source>
</evidence>
<comment type="caution">
    <text evidence="10">The sequence shown here is derived from an EMBL/GenBank/DDBJ whole genome shotgun (WGS) entry which is preliminary data.</text>
</comment>
<dbReference type="CDD" id="cd02037">
    <property type="entry name" value="Mrp_NBP35"/>
    <property type="match status" value="1"/>
</dbReference>
<evidence type="ECO:0000256" key="8">
    <source>
        <dbReference type="HAMAP-Rule" id="MF_02040"/>
    </source>
</evidence>
<dbReference type="GO" id="GO:0005524">
    <property type="term" value="F:ATP binding"/>
    <property type="evidence" value="ECO:0007669"/>
    <property type="project" value="UniProtKB-UniRule"/>
</dbReference>
<evidence type="ECO:0000256" key="2">
    <source>
        <dbReference type="ARBA" id="ARBA00008205"/>
    </source>
</evidence>
<reference evidence="10 11" key="1">
    <citation type="submission" date="2020-08" db="EMBL/GenBank/DDBJ databases">
        <title>Genomic Encyclopedia of Type Strains, Phase IV (KMG-IV): sequencing the most valuable type-strain genomes for metagenomic binning, comparative biology and taxonomic classification.</title>
        <authorList>
            <person name="Goeker M."/>
        </authorList>
    </citation>
    <scope>NUCLEOTIDE SEQUENCE [LARGE SCALE GENOMIC DNA]</scope>
    <source>
        <strain evidence="10 11">DSM 28570</strain>
    </source>
</reference>
<dbReference type="RefSeq" id="WP_183349451.1">
    <property type="nucleotide sequence ID" value="NZ_JACHEO010000005.1"/>
</dbReference>
<dbReference type="SUPFAM" id="SSF117916">
    <property type="entry name" value="Fe-S cluster assembly (FSCA) domain-like"/>
    <property type="match status" value="1"/>
</dbReference>
<protein>
    <recommendedName>
        <fullName evidence="8">Iron-sulfur cluster carrier protein</fullName>
    </recommendedName>
</protein>
<dbReference type="FunFam" id="3.40.50.300:FF:001119">
    <property type="entry name" value="Iron-sulfur cluster carrier protein"/>
    <property type="match status" value="1"/>
</dbReference>